<reference evidence="2 3" key="1">
    <citation type="submission" date="2023-07" db="EMBL/GenBank/DDBJ databases">
        <title>Sequencing the genomes of 1000 actinobacteria strains.</title>
        <authorList>
            <person name="Klenk H.-P."/>
        </authorList>
    </citation>
    <scope>NUCLEOTIDE SEQUENCE [LARGE SCALE GENOMIC DNA]</scope>
    <source>
        <strain evidence="2 3">DSM 44711</strain>
    </source>
</reference>
<dbReference type="GO" id="GO:0016747">
    <property type="term" value="F:acyltransferase activity, transferring groups other than amino-acyl groups"/>
    <property type="evidence" value="ECO:0007669"/>
    <property type="project" value="InterPro"/>
</dbReference>
<evidence type="ECO:0000313" key="3">
    <source>
        <dbReference type="Proteomes" id="UP001183629"/>
    </source>
</evidence>
<name>A0AAE4A1P9_9ACTN</name>
<dbReference type="InterPro" id="IPR000182">
    <property type="entry name" value="GNAT_dom"/>
</dbReference>
<proteinExistence type="predicted"/>
<dbReference type="Pfam" id="PF00583">
    <property type="entry name" value="Acetyltransf_1"/>
    <property type="match status" value="1"/>
</dbReference>
<dbReference type="EMBL" id="JAVDYC010000001">
    <property type="protein sequence ID" value="MDR7327983.1"/>
    <property type="molecule type" value="Genomic_DNA"/>
</dbReference>
<sequence length="264" mass="27744">MSLIELHEAAGCEPVVWGPDRTRDWWRAWTASTRVSGAEFRVLARDTTGGCVALWLVDANPPVVYLGADGEAAVLAADLDDYAALLASGATPGAAAAAGLPAVRAAQAAYPEFPAHAWRPEPVAAIRWATADDAEDLTTLIATMGYEVGAADVAGRLRTLPDSGHAVYVAVTDRITGWVHVLISHSLIVGTRAELGGLAVAQTRAGAGSALLATAERWAVRHGATSMYVRSGAHRTEAHGFYGRRGYTVRTTQLALTKPLTPPD</sequence>
<dbReference type="CDD" id="cd04301">
    <property type="entry name" value="NAT_SF"/>
    <property type="match status" value="1"/>
</dbReference>
<dbReference type="AlphaFoldDB" id="A0AAE4A1P9"/>
<dbReference type="Gene3D" id="3.40.630.30">
    <property type="match status" value="1"/>
</dbReference>
<dbReference type="PROSITE" id="PS51186">
    <property type="entry name" value="GNAT"/>
    <property type="match status" value="1"/>
</dbReference>
<organism evidence="2 3">
    <name type="scientific">Catenuloplanes niger</name>
    <dbReference type="NCBI Taxonomy" id="587534"/>
    <lineage>
        <taxon>Bacteria</taxon>
        <taxon>Bacillati</taxon>
        <taxon>Actinomycetota</taxon>
        <taxon>Actinomycetes</taxon>
        <taxon>Micromonosporales</taxon>
        <taxon>Micromonosporaceae</taxon>
        <taxon>Catenuloplanes</taxon>
    </lineage>
</organism>
<comment type="caution">
    <text evidence="2">The sequence shown here is derived from an EMBL/GenBank/DDBJ whole genome shotgun (WGS) entry which is preliminary data.</text>
</comment>
<evidence type="ECO:0000313" key="2">
    <source>
        <dbReference type="EMBL" id="MDR7327983.1"/>
    </source>
</evidence>
<dbReference type="Proteomes" id="UP001183629">
    <property type="component" value="Unassembled WGS sequence"/>
</dbReference>
<protein>
    <submittedName>
        <fullName evidence="2">GNAT superfamily N-acetyltransferase</fullName>
    </submittedName>
</protein>
<dbReference type="RefSeq" id="WP_310428783.1">
    <property type="nucleotide sequence ID" value="NZ_JAVDYC010000001.1"/>
</dbReference>
<keyword evidence="3" id="KW-1185">Reference proteome</keyword>
<dbReference type="SUPFAM" id="SSF55729">
    <property type="entry name" value="Acyl-CoA N-acyltransferases (Nat)"/>
    <property type="match status" value="1"/>
</dbReference>
<gene>
    <name evidence="2" type="ORF">J2S44_008233</name>
</gene>
<accession>A0AAE4A1P9</accession>
<evidence type="ECO:0000259" key="1">
    <source>
        <dbReference type="PROSITE" id="PS51186"/>
    </source>
</evidence>
<dbReference type="InterPro" id="IPR016181">
    <property type="entry name" value="Acyl_CoA_acyltransferase"/>
</dbReference>
<feature type="domain" description="N-acetyltransferase" evidence="1">
    <location>
        <begin position="124"/>
        <end position="264"/>
    </location>
</feature>